<dbReference type="GO" id="GO:0004129">
    <property type="term" value="F:cytochrome-c oxidase activity"/>
    <property type="evidence" value="ECO:0007669"/>
    <property type="project" value="UniProtKB-EC"/>
</dbReference>
<evidence type="ECO:0000256" key="4">
    <source>
        <dbReference type="ARBA" id="ARBA00022448"/>
    </source>
</evidence>
<evidence type="ECO:0000256" key="10">
    <source>
        <dbReference type="ARBA" id="ARBA00022989"/>
    </source>
</evidence>
<comment type="similarity">
    <text evidence="2">Belongs to the cytochrome c oxidase subunit 2 family.</text>
</comment>
<keyword evidence="12" id="KW-0186">Copper</keyword>
<keyword evidence="4" id="KW-0813">Transport</keyword>
<sequence length="333" mass="35740">MDGGAAMRGAWSFAWLFPLAACAGPQSPLAPAGLQAEWQHWLLMLMFWVCGIVYALVMALLGASIWRGRRRLTGTPETSPDDRRLSKGLGLWAGMIVAGLTILILGSFVVERELANERKREALVVRVTAQQWWWRIQYRDPAGTGWIETANELHLPAGRTARIELGSVDVIHSFWVPNVAGKMDVIPGRANAIDVTPHRLGWFRGQCAEFCGAQHAHMAFDVKVDTPAEFAAWLATQASPATPPAGAAMVVTNGPCASCHTIRGTAARGRAGPDLTHVGGRRSVAAGTLPMSRGALQGWIAQPQALKPGTLMPAVALTGAQIDATAAYLESRK</sequence>
<dbReference type="AlphaFoldDB" id="A0A1B3Z730"/>
<dbReference type="InterPro" id="IPR002429">
    <property type="entry name" value="CcO_II-like_C"/>
</dbReference>
<evidence type="ECO:0000256" key="13">
    <source>
        <dbReference type="ARBA" id="ARBA00023136"/>
    </source>
</evidence>
<dbReference type="STRING" id="1560345.AWL63_03725"/>
<dbReference type="GO" id="GO:0042773">
    <property type="term" value="P:ATP synthesis coupled electron transport"/>
    <property type="evidence" value="ECO:0007669"/>
    <property type="project" value="TreeGrafter"/>
</dbReference>
<dbReference type="GO" id="GO:0020037">
    <property type="term" value="F:heme binding"/>
    <property type="evidence" value="ECO:0007669"/>
    <property type="project" value="InterPro"/>
</dbReference>
<evidence type="ECO:0000256" key="15">
    <source>
        <dbReference type="PROSITE-ProRule" id="PRU00433"/>
    </source>
</evidence>
<evidence type="ECO:0000256" key="9">
    <source>
        <dbReference type="ARBA" id="ARBA00022982"/>
    </source>
</evidence>
<feature type="domain" description="Cytochrome oxidase subunit II copper A binding" evidence="17">
    <location>
        <begin position="120"/>
        <end position="236"/>
    </location>
</feature>
<feature type="transmembrane region" description="Helical" evidence="16">
    <location>
        <begin position="89"/>
        <end position="110"/>
    </location>
</feature>
<dbReference type="GO" id="GO:0005507">
    <property type="term" value="F:copper ion binding"/>
    <property type="evidence" value="ECO:0007669"/>
    <property type="project" value="InterPro"/>
</dbReference>
<reference evidence="19 20" key="1">
    <citation type="submission" date="2016-01" db="EMBL/GenBank/DDBJ databases">
        <title>Complete genome and mega plasmid sequence of Sphingomonas panacis DCY99 elicits systemic resistance in rice to Xanthomonas oryzae.</title>
        <authorList>
            <person name="Kim Y.J."/>
            <person name="Yang D.C."/>
            <person name="Sing P."/>
        </authorList>
    </citation>
    <scope>NUCLEOTIDE SEQUENCE [LARGE SCALE GENOMIC DNA]</scope>
    <source>
        <strain evidence="19 20">DCY99</strain>
    </source>
</reference>
<dbReference type="SUPFAM" id="SSF49503">
    <property type="entry name" value="Cupredoxins"/>
    <property type="match status" value="1"/>
</dbReference>
<dbReference type="InterPro" id="IPR045187">
    <property type="entry name" value="CcO_II"/>
</dbReference>
<dbReference type="Pfam" id="PF00034">
    <property type="entry name" value="Cytochrom_C"/>
    <property type="match status" value="1"/>
</dbReference>
<name>A0A1B3Z730_9SPHN</name>
<evidence type="ECO:0000256" key="14">
    <source>
        <dbReference type="ARBA" id="ARBA00047816"/>
    </source>
</evidence>
<evidence type="ECO:0000256" key="2">
    <source>
        <dbReference type="ARBA" id="ARBA00007866"/>
    </source>
</evidence>
<dbReference type="CDD" id="cd04213">
    <property type="entry name" value="CuRO_CcO_Caa3_II"/>
    <property type="match status" value="1"/>
</dbReference>
<dbReference type="InterPro" id="IPR034236">
    <property type="entry name" value="CuRO_CcO_Caa3_II"/>
</dbReference>
<feature type="transmembrane region" description="Helical" evidence="16">
    <location>
        <begin position="38"/>
        <end position="61"/>
    </location>
</feature>
<evidence type="ECO:0000259" key="18">
    <source>
        <dbReference type="PROSITE" id="PS51007"/>
    </source>
</evidence>
<dbReference type="GO" id="GO:0016020">
    <property type="term" value="C:membrane"/>
    <property type="evidence" value="ECO:0007669"/>
    <property type="project" value="UniProtKB-SubCell"/>
</dbReference>
<dbReference type="PROSITE" id="PS50857">
    <property type="entry name" value="COX2_CUA"/>
    <property type="match status" value="1"/>
</dbReference>
<dbReference type="InterPro" id="IPR001505">
    <property type="entry name" value="Copper_CuA"/>
</dbReference>
<dbReference type="InterPro" id="IPR008972">
    <property type="entry name" value="Cupredoxin"/>
</dbReference>
<keyword evidence="5 15" id="KW-0349">Heme</keyword>
<dbReference type="Gene3D" id="1.10.287.90">
    <property type="match status" value="1"/>
</dbReference>
<dbReference type="EMBL" id="CP014168">
    <property type="protein sequence ID" value="AOH83216.1"/>
    <property type="molecule type" value="Genomic_DNA"/>
</dbReference>
<evidence type="ECO:0000256" key="12">
    <source>
        <dbReference type="ARBA" id="ARBA00023008"/>
    </source>
</evidence>
<feature type="domain" description="Cytochrome c" evidence="18">
    <location>
        <begin position="241"/>
        <end position="333"/>
    </location>
</feature>
<proteinExistence type="inferred from homology"/>
<dbReference type="KEGG" id="span:AWL63_03725"/>
<gene>
    <name evidence="19" type="ORF">AWL63_03725</name>
</gene>
<comment type="subcellular location">
    <subcellularLocation>
        <location evidence="1">Membrane</location>
        <topology evidence="1">Multi-pass membrane protein</topology>
    </subcellularLocation>
</comment>
<evidence type="ECO:0000256" key="8">
    <source>
        <dbReference type="ARBA" id="ARBA00022967"/>
    </source>
</evidence>
<dbReference type="Pfam" id="PF00116">
    <property type="entry name" value="COX2"/>
    <property type="match status" value="1"/>
</dbReference>
<dbReference type="PROSITE" id="PS51007">
    <property type="entry name" value="CYTC"/>
    <property type="match status" value="1"/>
</dbReference>
<keyword evidence="10 16" id="KW-1133">Transmembrane helix</keyword>
<comment type="catalytic activity">
    <reaction evidence="14">
        <text>4 Fe(II)-[cytochrome c] + O2 + 8 H(+)(in) = 4 Fe(III)-[cytochrome c] + 2 H2O + 4 H(+)(out)</text>
        <dbReference type="Rhea" id="RHEA:11436"/>
        <dbReference type="Rhea" id="RHEA-COMP:10350"/>
        <dbReference type="Rhea" id="RHEA-COMP:14399"/>
        <dbReference type="ChEBI" id="CHEBI:15377"/>
        <dbReference type="ChEBI" id="CHEBI:15378"/>
        <dbReference type="ChEBI" id="CHEBI:15379"/>
        <dbReference type="ChEBI" id="CHEBI:29033"/>
        <dbReference type="ChEBI" id="CHEBI:29034"/>
        <dbReference type="EC" id="7.1.1.9"/>
    </reaction>
</comment>
<evidence type="ECO:0000259" key="17">
    <source>
        <dbReference type="PROSITE" id="PS50857"/>
    </source>
</evidence>
<evidence type="ECO:0000256" key="3">
    <source>
        <dbReference type="ARBA" id="ARBA00012949"/>
    </source>
</evidence>
<evidence type="ECO:0000256" key="16">
    <source>
        <dbReference type="SAM" id="Phobius"/>
    </source>
</evidence>
<evidence type="ECO:0000256" key="5">
    <source>
        <dbReference type="ARBA" id="ARBA00022617"/>
    </source>
</evidence>
<dbReference type="EC" id="7.1.1.9" evidence="3"/>
<dbReference type="InterPro" id="IPR036909">
    <property type="entry name" value="Cyt_c-like_dom_sf"/>
</dbReference>
<organism evidence="19 20">
    <name type="scientific">Sphingomonas panacis</name>
    <dbReference type="NCBI Taxonomy" id="1560345"/>
    <lineage>
        <taxon>Bacteria</taxon>
        <taxon>Pseudomonadati</taxon>
        <taxon>Pseudomonadota</taxon>
        <taxon>Alphaproteobacteria</taxon>
        <taxon>Sphingomonadales</taxon>
        <taxon>Sphingomonadaceae</taxon>
        <taxon>Sphingomonas</taxon>
    </lineage>
</organism>
<evidence type="ECO:0000256" key="11">
    <source>
        <dbReference type="ARBA" id="ARBA00023004"/>
    </source>
</evidence>
<accession>A0A1B3Z730</accession>
<dbReference type="Gene3D" id="2.60.40.420">
    <property type="entry name" value="Cupredoxins - blue copper proteins"/>
    <property type="match status" value="1"/>
</dbReference>
<dbReference type="InterPro" id="IPR036257">
    <property type="entry name" value="Cyt_c_oxidase_su2_TM_sf"/>
</dbReference>
<evidence type="ECO:0000256" key="1">
    <source>
        <dbReference type="ARBA" id="ARBA00004141"/>
    </source>
</evidence>
<keyword evidence="6 16" id="KW-0812">Transmembrane</keyword>
<dbReference type="SUPFAM" id="SSF46626">
    <property type="entry name" value="Cytochrome c"/>
    <property type="match status" value="1"/>
</dbReference>
<evidence type="ECO:0000313" key="20">
    <source>
        <dbReference type="Proteomes" id="UP000094256"/>
    </source>
</evidence>
<dbReference type="PANTHER" id="PTHR22888:SF9">
    <property type="entry name" value="CYTOCHROME C OXIDASE SUBUNIT 2"/>
    <property type="match status" value="1"/>
</dbReference>
<evidence type="ECO:0000256" key="6">
    <source>
        <dbReference type="ARBA" id="ARBA00022692"/>
    </source>
</evidence>
<keyword evidence="8" id="KW-1278">Translocase</keyword>
<dbReference type="Proteomes" id="UP000094256">
    <property type="component" value="Chromosome"/>
</dbReference>
<keyword evidence="11 15" id="KW-0408">Iron</keyword>
<dbReference type="InterPro" id="IPR009056">
    <property type="entry name" value="Cyt_c-like_dom"/>
</dbReference>
<evidence type="ECO:0000313" key="19">
    <source>
        <dbReference type="EMBL" id="AOH83216.1"/>
    </source>
</evidence>
<dbReference type="PANTHER" id="PTHR22888">
    <property type="entry name" value="CYTOCHROME C OXIDASE, SUBUNIT II"/>
    <property type="match status" value="1"/>
</dbReference>
<keyword evidence="7 15" id="KW-0479">Metal-binding</keyword>
<evidence type="ECO:0000256" key="7">
    <source>
        <dbReference type="ARBA" id="ARBA00022723"/>
    </source>
</evidence>
<keyword evidence="9" id="KW-0249">Electron transport</keyword>
<dbReference type="PROSITE" id="PS00078">
    <property type="entry name" value="COX2"/>
    <property type="match status" value="1"/>
</dbReference>
<keyword evidence="20" id="KW-1185">Reference proteome</keyword>
<protein>
    <recommendedName>
        <fullName evidence="3">cytochrome-c oxidase</fullName>
        <ecNumber evidence="3">7.1.1.9</ecNumber>
    </recommendedName>
</protein>
<keyword evidence="13 16" id="KW-0472">Membrane</keyword>